<reference evidence="2" key="1">
    <citation type="journal article" date="2020" name="Stud. Mycol.">
        <title>101 Dothideomycetes genomes: a test case for predicting lifestyles and emergence of pathogens.</title>
        <authorList>
            <person name="Haridas S."/>
            <person name="Albert R."/>
            <person name="Binder M."/>
            <person name="Bloem J."/>
            <person name="Labutti K."/>
            <person name="Salamov A."/>
            <person name="Andreopoulos B."/>
            <person name="Baker S."/>
            <person name="Barry K."/>
            <person name="Bills G."/>
            <person name="Bluhm B."/>
            <person name="Cannon C."/>
            <person name="Castanera R."/>
            <person name="Culley D."/>
            <person name="Daum C."/>
            <person name="Ezra D."/>
            <person name="Gonzalez J."/>
            <person name="Henrissat B."/>
            <person name="Kuo A."/>
            <person name="Liang C."/>
            <person name="Lipzen A."/>
            <person name="Lutzoni F."/>
            <person name="Magnuson J."/>
            <person name="Mondo S."/>
            <person name="Nolan M."/>
            <person name="Ohm R."/>
            <person name="Pangilinan J."/>
            <person name="Park H.-J."/>
            <person name="Ramirez L."/>
            <person name="Alfaro M."/>
            <person name="Sun H."/>
            <person name="Tritt A."/>
            <person name="Yoshinaga Y."/>
            <person name="Zwiers L.-H."/>
            <person name="Turgeon B."/>
            <person name="Goodwin S."/>
            <person name="Spatafora J."/>
            <person name="Crous P."/>
            <person name="Grigoriev I."/>
        </authorList>
    </citation>
    <scope>NUCLEOTIDE SEQUENCE</scope>
    <source>
        <strain evidence="2">CBS 379.55</strain>
    </source>
</reference>
<dbReference type="GeneID" id="54551816"/>
<dbReference type="GO" id="GO:0004672">
    <property type="term" value="F:protein kinase activity"/>
    <property type="evidence" value="ECO:0007669"/>
    <property type="project" value="InterPro"/>
</dbReference>
<dbReference type="GO" id="GO:0005524">
    <property type="term" value="F:ATP binding"/>
    <property type="evidence" value="ECO:0007669"/>
    <property type="project" value="InterPro"/>
</dbReference>
<sequence length="375" mass="42243">MASDSTLPSKTDAVPRHSVIDFTFNDSNTNSDLNVLCNGKQIHISLSADCFNESPSIQRTYLHYLQVMAAFEFDDLTEEDFYDWVLTPFFPILSQLPPLPEDYQLTLNDYLVPDMVDYTLRGEDDKLIPVLDNEGEARRRCQGAETSLSPEILSTFPSYHPRELRICSENGEGGRSIPPHKVTIDGTSTYFFKAYGREHYTCAPREISNYKAVKDAGFEDGLRIARLHGIVRDGRSNVVFGILLTFVDCNCVTLERAVKPDTTLSVREHWARQVTDTLLRLHERGIVWGDVKPDNILIDRHNNDAWLIDFGGGYTDGWVDKDVAGTVQGDLQGLIRILDFLGINPLDYLPPDVTLQQAQLRQPQEPQLYATAASA</sequence>
<dbReference type="InterPro" id="IPR011009">
    <property type="entry name" value="Kinase-like_dom_sf"/>
</dbReference>
<accession>A0A6A6JGN8</accession>
<dbReference type="Proteomes" id="UP000800097">
    <property type="component" value="Unassembled WGS sequence"/>
</dbReference>
<organism evidence="2 3">
    <name type="scientific">Westerdykella ornata</name>
    <dbReference type="NCBI Taxonomy" id="318751"/>
    <lineage>
        <taxon>Eukaryota</taxon>
        <taxon>Fungi</taxon>
        <taxon>Dikarya</taxon>
        <taxon>Ascomycota</taxon>
        <taxon>Pezizomycotina</taxon>
        <taxon>Dothideomycetes</taxon>
        <taxon>Pleosporomycetidae</taxon>
        <taxon>Pleosporales</taxon>
        <taxon>Sporormiaceae</taxon>
        <taxon>Westerdykella</taxon>
    </lineage>
</organism>
<feature type="domain" description="Protein kinase" evidence="1">
    <location>
        <begin position="164"/>
        <end position="375"/>
    </location>
</feature>
<dbReference type="PROSITE" id="PS50011">
    <property type="entry name" value="PROTEIN_KINASE_DOM"/>
    <property type="match status" value="1"/>
</dbReference>
<dbReference type="EMBL" id="ML986498">
    <property type="protein sequence ID" value="KAF2275273.1"/>
    <property type="molecule type" value="Genomic_DNA"/>
</dbReference>
<name>A0A6A6JGN8_WESOR</name>
<gene>
    <name evidence="2" type="ORF">EI97DRAFT_434489</name>
</gene>
<dbReference type="OrthoDB" id="4062651at2759"/>
<keyword evidence="3" id="KW-1185">Reference proteome</keyword>
<protein>
    <recommendedName>
        <fullName evidence="1">Protein kinase domain-containing protein</fullName>
    </recommendedName>
</protein>
<dbReference type="Pfam" id="PF00069">
    <property type="entry name" value="Pkinase"/>
    <property type="match status" value="1"/>
</dbReference>
<dbReference type="RefSeq" id="XP_033652812.1">
    <property type="nucleotide sequence ID" value="XM_033798641.1"/>
</dbReference>
<evidence type="ECO:0000313" key="3">
    <source>
        <dbReference type="Proteomes" id="UP000800097"/>
    </source>
</evidence>
<dbReference type="Gene3D" id="1.10.510.10">
    <property type="entry name" value="Transferase(Phosphotransferase) domain 1"/>
    <property type="match status" value="1"/>
</dbReference>
<evidence type="ECO:0000259" key="1">
    <source>
        <dbReference type="PROSITE" id="PS50011"/>
    </source>
</evidence>
<dbReference type="AlphaFoldDB" id="A0A6A6JGN8"/>
<evidence type="ECO:0000313" key="2">
    <source>
        <dbReference type="EMBL" id="KAF2275273.1"/>
    </source>
</evidence>
<proteinExistence type="predicted"/>
<dbReference type="InterPro" id="IPR000719">
    <property type="entry name" value="Prot_kinase_dom"/>
</dbReference>
<dbReference type="SUPFAM" id="SSF56112">
    <property type="entry name" value="Protein kinase-like (PK-like)"/>
    <property type="match status" value="1"/>
</dbReference>